<dbReference type="GO" id="GO:0009279">
    <property type="term" value="C:cell outer membrane"/>
    <property type="evidence" value="ECO:0007669"/>
    <property type="project" value="UniProtKB-SubCell"/>
</dbReference>
<dbReference type="EMBL" id="CP036269">
    <property type="protein sequence ID" value="QDT45552.1"/>
    <property type="molecule type" value="Genomic_DNA"/>
</dbReference>
<dbReference type="Gene3D" id="1.10.1330.10">
    <property type="entry name" value="Dockerin domain"/>
    <property type="match status" value="1"/>
</dbReference>
<dbReference type="InterPro" id="IPR024079">
    <property type="entry name" value="MetalloPept_cat_dom_sf"/>
</dbReference>
<dbReference type="GO" id="GO:0008237">
    <property type="term" value="F:metallopeptidase activity"/>
    <property type="evidence" value="ECO:0007669"/>
    <property type="project" value="InterPro"/>
</dbReference>
<dbReference type="SMART" id="SM00710">
    <property type="entry name" value="PbH1"/>
    <property type="match status" value="12"/>
</dbReference>
<dbReference type="InterPro" id="IPR012334">
    <property type="entry name" value="Pectin_lyas_fold"/>
</dbReference>
<keyword evidence="8" id="KW-0998">Cell outer membrane</keyword>
<sequence length="1480" mass="157572">MFASLWLSSLKRQLRPCFLRSARARRNHRHQLPSTQALVTRNAAERLEDRTLLTTFTVVNTDDSGAGSLRDAIEQANASSGADTITFDAGLAGQTIVVSTEMQITNDLTITGLGADQLTLDGNGDSRIFNIDDGHKTSAIDVFLEGLSLTNGYFHSESGSIFEDKGGAIYSSENLTVTHSSFSGNTAREGGAIFHLGAMLTVTQSDFFENEVTASGGAIFNEGGPMTIIECHFSLNRALGNGGGAVHHERTFPWQPEEELVVISNSEFTGNHAKFHGGAFFMRNGVASVSGSQFTENTADFPGGAICNIFGTLSVEESTFLRNATDFSGGAINSNGDLTVRASTFSRNTAKVSGGAIYVQGAGFSIFNSTISRNVAASTGGGIFFAGHSPFLVMNSTIILNESKLSGAGLYQSGAETASITNTIIAGNSTPFFTNTQVAGNFVDNSNIIQESSTGLLDTVLRDNGGPTQTHALLADSPAINAGDNSAILSAGIFTDQRGLGYPRIVGGTVDVGAFEYLGSHLLVDSATDTDDGDYSVGNLSLREAIKLSNDSATTETITFDASLFDQTLMLFNELVITDDVTIIGHGAEHLTLSGDGTRRLFRIDDGDAETSISVDLSEFTLTNGFANVTSGGAIHSLETLSISDVLFTDNQASVFSGPIHGGSYGGAIYSAGDLTVTNSTFVRNSADWYGGAIYSTEGLLSITGCDFTENQTSYSGGAILVQNGDLTVSSSTFTENSSDTLGGGIYIKDGLLTVSDTVFTENSSGTGGAIYHQISSSFSPVLTELSITNCTFQGNTAESRGGALHYLSDVRFYSSYHNAYIEDCLFTENSASSGGSLSFDAENVLVTGSTFFKNSASSYGGAVYSDCRNLTIQNSLFEKNSTNSSGGALYIFRGSLVLQNSTLSGNTALVVGGGITFYQTSGAWEIVNSTLTGNAAARVGGGIYSLPGSMGTISNTIIAGNSASSTPQVIPWFTRVNSIIQDSIEGLLDPVLRDNGGLTKTHALLPGSAAIDGGDDTALENVNLSIINRREATDDQRGTGFERFVGESIDIGAFEVQHPFAQVDLRIVDSKTSTQINGESTSLPDNLTWIDEWSGFWLEIWISTPSTTDLGLLSAAMNLSYNTAITTATSIEYGAAFTVNQTGTINDLTGTIENLSAESNLTDAGDDQRVLFARIRFESTTDDGIDLDLAGQIQISQSPEFKIHNTEILLTGGVTSEEVHGASPDTRVWANPYDLDDNDAVNIRDLVLFINVYNSDPRVSNSDYSWFADLDQNNSVNFRDLVSFIGNYGKSKARQSTINYPQNFPNAWNKHLTVDPVLLPQVDARPVDQADAESVLDGVVEYLEPQLSTEDNEKLAQVNIEVVDLEDGVLSNTVHGTIYVDVNAAGYGWFVDDTPGDNSEFYSSGLLSLTSFPFSDALGKIDLWTVIMHELGHLLGHEHETDGVMQDTLAPSVRRLPDWADEADSFFSDLTEDTDLIAF</sequence>
<keyword evidence="6" id="KW-0732">Signal</keyword>
<dbReference type="NCBIfam" id="NF041518">
    <property type="entry name" value="choice_anch_Q"/>
    <property type="match status" value="2"/>
</dbReference>
<dbReference type="PANTHER" id="PTHR11319:SF35">
    <property type="entry name" value="OUTER MEMBRANE PROTEIN PMPC-RELATED"/>
    <property type="match status" value="1"/>
</dbReference>
<dbReference type="RefSeq" id="WP_145222314.1">
    <property type="nucleotide sequence ID" value="NZ_CP036269.1"/>
</dbReference>
<evidence type="ECO:0000256" key="7">
    <source>
        <dbReference type="ARBA" id="ARBA00023136"/>
    </source>
</evidence>
<dbReference type="InterPro" id="IPR011050">
    <property type="entry name" value="Pectin_lyase_fold/virulence"/>
</dbReference>
<comment type="subcellular location">
    <subcellularLocation>
        <location evidence="1">Cell envelope</location>
    </subcellularLocation>
    <subcellularLocation>
        <location evidence="2">Cell outer membrane</location>
    </subcellularLocation>
    <subcellularLocation>
        <location evidence="3">Secreted</location>
    </subcellularLocation>
</comment>
<dbReference type="Gene3D" id="2.160.20.10">
    <property type="entry name" value="Single-stranded right-handed beta-helix, Pectin lyase-like"/>
    <property type="match status" value="1"/>
</dbReference>
<evidence type="ECO:0000256" key="4">
    <source>
        <dbReference type="ARBA" id="ARBA00016512"/>
    </source>
</evidence>
<dbReference type="SUPFAM" id="SSF55486">
    <property type="entry name" value="Metalloproteases ('zincins'), catalytic domain"/>
    <property type="match status" value="1"/>
</dbReference>
<evidence type="ECO:0000313" key="10">
    <source>
        <dbReference type="Proteomes" id="UP000317171"/>
    </source>
</evidence>
<dbReference type="Gene3D" id="3.40.390.10">
    <property type="entry name" value="Collagenase (Catalytic Domain)"/>
    <property type="match status" value="1"/>
</dbReference>
<evidence type="ECO:0000256" key="5">
    <source>
        <dbReference type="ARBA" id="ARBA00022525"/>
    </source>
</evidence>
<evidence type="ECO:0000256" key="8">
    <source>
        <dbReference type="ARBA" id="ARBA00023237"/>
    </source>
</evidence>
<accession>A0A517RNZ7</accession>
<dbReference type="InterPro" id="IPR003368">
    <property type="entry name" value="POMP_repeat"/>
</dbReference>
<dbReference type="PROSITE" id="PS00018">
    <property type="entry name" value="EF_HAND_1"/>
    <property type="match status" value="1"/>
</dbReference>
<dbReference type="InterPro" id="IPR018247">
    <property type="entry name" value="EF_Hand_1_Ca_BS"/>
</dbReference>
<keyword evidence="10" id="KW-1185">Reference proteome</keyword>
<keyword evidence="5" id="KW-0964">Secreted</keyword>
<evidence type="ECO:0000313" key="9">
    <source>
        <dbReference type="EMBL" id="QDT45552.1"/>
    </source>
</evidence>
<proteinExistence type="predicted"/>
<dbReference type="Pfam" id="PF02415">
    <property type="entry name" value="Chlam_PMP"/>
    <property type="match status" value="8"/>
</dbReference>
<evidence type="ECO:0000256" key="3">
    <source>
        <dbReference type="ARBA" id="ARBA00004613"/>
    </source>
</evidence>
<dbReference type="OrthoDB" id="292920at2"/>
<gene>
    <name evidence="9" type="ORF">Pan241w_56780</name>
</gene>
<dbReference type="InterPro" id="IPR059226">
    <property type="entry name" value="Choice_anch_Q_dom"/>
</dbReference>
<name>A0A517RNZ7_9PLAN</name>
<dbReference type="PANTHER" id="PTHR11319">
    <property type="entry name" value="G PROTEIN-COUPLED RECEPTOR-RELATED"/>
    <property type="match status" value="1"/>
</dbReference>
<organism evidence="9 10">
    <name type="scientific">Gimesia alba</name>
    <dbReference type="NCBI Taxonomy" id="2527973"/>
    <lineage>
        <taxon>Bacteria</taxon>
        <taxon>Pseudomonadati</taxon>
        <taxon>Planctomycetota</taxon>
        <taxon>Planctomycetia</taxon>
        <taxon>Planctomycetales</taxon>
        <taxon>Planctomycetaceae</taxon>
        <taxon>Gimesia</taxon>
    </lineage>
</organism>
<dbReference type="SUPFAM" id="SSF51126">
    <property type="entry name" value="Pectin lyase-like"/>
    <property type="match status" value="3"/>
</dbReference>
<evidence type="ECO:0000256" key="2">
    <source>
        <dbReference type="ARBA" id="ARBA00004442"/>
    </source>
</evidence>
<dbReference type="NCBIfam" id="TIGR01376">
    <property type="entry name" value="POMP_repeat"/>
    <property type="match status" value="1"/>
</dbReference>
<keyword evidence="7" id="KW-0472">Membrane</keyword>
<dbReference type="GO" id="GO:0005576">
    <property type="term" value="C:extracellular region"/>
    <property type="evidence" value="ECO:0007669"/>
    <property type="project" value="UniProtKB-SubCell"/>
</dbReference>
<evidence type="ECO:0000256" key="1">
    <source>
        <dbReference type="ARBA" id="ARBA00004196"/>
    </source>
</evidence>
<dbReference type="GO" id="GO:0000272">
    <property type="term" value="P:polysaccharide catabolic process"/>
    <property type="evidence" value="ECO:0007669"/>
    <property type="project" value="InterPro"/>
</dbReference>
<evidence type="ECO:0000256" key="6">
    <source>
        <dbReference type="ARBA" id="ARBA00022729"/>
    </source>
</evidence>
<dbReference type="InterPro" id="IPR036439">
    <property type="entry name" value="Dockerin_dom_sf"/>
</dbReference>
<dbReference type="Proteomes" id="UP000317171">
    <property type="component" value="Chromosome"/>
</dbReference>
<dbReference type="InterPro" id="IPR006626">
    <property type="entry name" value="PbH1"/>
</dbReference>
<protein>
    <recommendedName>
        <fullName evidence="4">Probable pectate lyase C</fullName>
    </recommendedName>
</protein>
<dbReference type="KEGG" id="gaz:Pan241w_56780"/>
<reference evidence="9 10" key="1">
    <citation type="submission" date="2019-02" db="EMBL/GenBank/DDBJ databases">
        <title>Deep-cultivation of Planctomycetes and their phenomic and genomic characterization uncovers novel biology.</title>
        <authorList>
            <person name="Wiegand S."/>
            <person name="Jogler M."/>
            <person name="Boedeker C."/>
            <person name="Pinto D."/>
            <person name="Vollmers J."/>
            <person name="Rivas-Marin E."/>
            <person name="Kohn T."/>
            <person name="Peeters S.H."/>
            <person name="Heuer A."/>
            <person name="Rast P."/>
            <person name="Oberbeckmann S."/>
            <person name="Bunk B."/>
            <person name="Jeske O."/>
            <person name="Meyerdierks A."/>
            <person name="Storesund J.E."/>
            <person name="Kallscheuer N."/>
            <person name="Luecker S."/>
            <person name="Lage O.M."/>
            <person name="Pohl T."/>
            <person name="Merkel B.J."/>
            <person name="Hornburger P."/>
            <person name="Mueller R.-W."/>
            <person name="Bruemmer F."/>
            <person name="Labrenz M."/>
            <person name="Spormann A.M."/>
            <person name="Op den Camp H."/>
            <person name="Overmann J."/>
            <person name="Amann R."/>
            <person name="Jetten M.S.M."/>
            <person name="Mascher T."/>
            <person name="Medema M.H."/>
            <person name="Devos D.P."/>
            <person name="Kaster A.-K."/>
            <person name="Ovreas L."/>
            <person name="Rohde M."/>
            <person name="Galperin M.Y."/>
            <person name="Jogler C."/>
        </authorList>
    </citation>
    <scope>NUCLEOTIDE SEQUENCE [LARGE SCALE GENOMIC DNA]</scope>
    <source>
        <strain evidence="9 10">Pan241w</strain>
    </source>
</reference>